<dbReference type="GeneID" id="36524937"/>
<dbReference type="InterPro" id="IPR048502">
    <property type="entry name" value="NamZ_N"/>
</dbReference>
<dbReference type="PIRSF" id="PIRSF016719">
    <property type="entry name" value="UCP016719"/>
    <property type="match status" value="1"/>
</dbReference>
<keyword evidence="1" id="KW-0732">Signal</keyword>
<keyword evidence="5" id="KW-1185">Reference proteome</keyword>
<dbReference type="GO" id="GO:0033922">
    <property type="term" value="F:peptidoglycan beta-N-acetylmuramidase activity"/>
    <property type="evidence" value="ECO:0007669"/>
    <property type="project" value="InterPro"/>
</dbReference>
<evidence type="ECO:0000256" key="1">
    <source>
        <dbReference type="SAM" id="SignalP"/>
    </source>
</evidence>
<dbReference type="AlphaFoldDB" id="A0A2I2F5W6"/>
<sequence length="426" mass="46166">MKISGIKRLCLIAACVHAAVAEPVVRTGLDVLRGADYKQLHGRKVLILTNPTGITPDFDLGVDVMASSGKVSLAGVMGPEHGFRGTAPAGGSEGTFTDEKTGLTVYDAYNANTSTLVGYIRDSGADTVLYDIQDVGARFYTYTWAMFDTMVAAALSNVSYIVLDRPNPITGLNAFGPVLNEKYASYVGRRPIAQAHGMTSAELARMFVGEGWIKHAAKGANLHLDVVPMQGWKREMAWEDTGLPWVMPSPNMPTPQTALLYPGTGMFEGTNLSEGRGTTRPFELLGATFGNETWAMHMRSLEVANTNYRFACFSPTTSKFESETACGVQTYVSLRNQASYEGFDPVYLGVALLSTAKQLYQTPKNGTAFEWLASTSDKSQFNVDILAGSPLVREGIDAGLTPEAIRASWKPALAKFKAQRAQYLVY</sequence>
<feature type="signal peptide" evidence="1">
    <location>
        <begin position="1"/>
        <end position="21"/>
    </location>
</feature>
<dbReference type="Pfam" id="PF07075">
    <property type="entry name" value="NamZ_N"/>
    <property type="match status" value="1"/>
</dbReference>
<gene>
    <name evidence="4" type="ORF">BDW47DRAFT_133199</name>
</gene>
<dbReference type="PANTHER" id="PTHR42915:SF1">
    <property type="entry name" value="PEPTIDOGLYCAN BETA-N-ACETYLMURAMIDASE NAMZ"/>
    <property type="match status" value="1"/>
</dbReference>
<dbReference type="RefSeq" id="XP_024669980.1">
    <property type="nucleotide sequence ID" value="XM_024817777.1"/>
</dbReference>
<feature type="domain" description="Peptidoglycan beta-N-acetylmuramidase NamZ C-terminal" evidence="3">
    <location>
        <begin position="259"/>
        <end position="426"/>
    </location>
</feature>
<evidence type="ECO:0008006" key="6">
    <source>
        <dbReference type="Google" id="ProtNLM"/>
    </source>
</evidence>
<name>A0A2I2F5W6_ASPCN</name>
<accession>A0A2I2F5W6</accession>
<reference evidence="4 5" key="1">
    <citation type="submission" date="2017-12" db="EMBL/GenBank/DDBJ databases">
        <authorList>
            <consortium name="DOE Joint Genome Institute"/>
            <person name="Haridas S."/>
            <person name="Kjaerbolling I."/>
            <person name="Vesth T.C."/>
            <person name="Frisvad J.C."/>
            <person name="Nybo J.L."/>
            <person name="Theobald S."/>
            <person name="Kuo A."/>
            <person name="Bowyer P."/>
            <person name="Matsuda Y."/>
            <person name="Mondo S."/>
            <person name="Lyhne E.K."/>
            <person name="Kogle M.E."/>
            <person name="Clum A."/>
            <person name="Lipzen A."/>
            <person name="Salamov A."/>
            <person name="Ngan C.Y."/>
            <person name="Daum C."/>
            <person name="Chiniquy J."/>
            <person name="Barry K."/>
            <person name="LaButti K."/>
            <person name="Simmons B.A."/>
            <person name="Magnuson J.K."/>
            <person name="Mortensen U.H."/>
            <person name="Larsen T.O."/>
            <person name="Grigoriev I.V."/>
            <person name="Baker S.E."/>
            <person name="Andersen M.R."/>
            <person name="Nordberg H.P."/>
            <person name="Cantor M.N."/>
            <person name="Hua S.X."/>
        </authorList>
    </citation>
    <scope>NUCLEOTIDE SEQUENCE [LARGE SCALE GENOMIC DNA]</scope>
    <source>
        <strain evidence="4 5">CBS 102.13</strain>
    </source>
</reference>
<evidence type="ECO:0000259" key="3">
    <source>
        <dbReference type="Pfam" id="PF20732"/>
    </source>
</evidence>
<evidence type="ECO:0000313" key="4">
    <source>
        <dbReference type="EMBL" id="PLB35968.1"/>
    </source>
</evidence>
<dbReference type="Pfam" id="PF20732">
    <property type="entry name" value="NamZ_C"/>
    <property type="match status" value="1"/>
</dbReference>
<protein>
    <recommendedName>
        <fullName evidence="6">DUF1343-domain-containing protein</fullName>
    </recommendedName>
</protein>
<feature type="chain" id="PRO_5014124085" description="DUF1343-domain-containing protein" evidence="1">
    <location>
        <begin position="22"/>
        <end position="426"/>
    </location>
</feature>
<dbReference type="OrthoDB" id="2017677at2759"/>
<dbReference type="Gene3D" id="3.90.1150.140">
    <property type="match status" value="1"/>
</dbReference>
<dbReference type="EMBL" id="KZ559156">
    <property type="protein sequence ID" value="PLB35968.1"/>
    <property type="molecule type" value="Genomic_DNA"/>
</dbReference>
<dbReference type="Gene3D" id="3.40.50.12170">
    <property type="entry name" value="Uncharacterised protein PF07075, DUF1343"/>
    <property type="match status" value="1"/>
</dbReference>
<dbReference type="PANTHER" id="PTHR42915">
    <property type="entry name" value="HYPOTHETICAL 460 KDA PROTEIN IN FEUA-SIGW INTERGENIC REGION [PRECURSOR]"/>
    <property type="match status" value="1"/>
</dbReference>
<evidence type="ECO:0000259" key="2">
    <source>
        <dbReference type="Pfam" id="PF07075"/>
    </source>
</evidence>
<dbReference type="Proteomes" id="UP000234585">
    <property type="component" value="Unassembled WGS sequence"/>
</dbReference>
<dbReference type="InterPro" id="IPR008302">
    <property type="entry name" value="NamZ"/>
</dbReference>
<evidence type="ECO:0000313" key="5">
    <source>
        <dbReference type="Proteomes" id="UP000234585"/>
    </source>
</evidence>
<organism evidence="4 5">
    <name type="scientific">Aspergillus candidus</name>
    <dbReference type="NCBI Taxonomy" id="41067"/>
    <lineage>
        <taxon>Eukaryota</taxon>
        <taxon>Fungi</taxon>
        <taxon>Dikarya</taxon>
        <taxon>Ascomycota</taxon>
        <taxon>Pezizomycotina</taxon>
        <taxon>Eurotiomycetes</taxon>
        <taxon>Eurotiomycetidae</taxon>
        <taxon>Eurotiales</taxon>
        <taxon>Aspergillaceae</taxon>
        <taxon>Aspergillus</taxon>
        <taxon>Aspergillus subgen. Circumdati</taxon>
    </lineage>
</organism>
<proteinExistence type="predicted"/>
<feature type="domain" description="Peptidoglycan beta-N-acetylmuramidase NamZ N-terminal" evidence="2">
    <location>
        <begin position="45"/>
        <end position="255"/>
    </location>
</feature>
<dbReference type="STRING" id="41067.A0A2I2F5W6"/>
<dbReference type="InterPro" id="IPR048503">
    <property type="entry name" value="NamZ_C"/>
</dbReference>